<protein>
    <submittedName>
        <fullName evidence="1">Uncharacterized protein</fullName>
    </submittedName>
</protein>
<dbReference type="Proteomes" id="UP000013984">
    <property type="component" value="Unassembled WGS sequence"/>
</dbReference>
<reference evidence="1" key="1">
    <citation type="submission" date="2013-04" db="EMBL/GenBank/DDBJ databases">
        <authorList>
            <person name="Harkins D.M."/>
            <person name="Durkin A.S."/>
            <person name="Brinkac L.M."/>
            <person name="Haft D.H."/>
            <person name="Selengut J.D."/>
            <person name="Sanka R."/>
            <person name="DePew J."/>
            <person name="Purushe J."/>
            <person name="Galloway R.L."/>
            <person name="Vinetz J.M."/>
            <person name="Sutton G.G."/>
            <person name="Nierman W.C."/>
            <person name="Fouts D.E."/>
        </authorList>
    </citation>
    <scope>NUCLEOTIDE SEQUENCE [LARGE SCALE GENOMIC DNA]</scope>
    <source>
        <strain evidence="1">CDC</strain>
    </source>
</reference>
<proteinExistence type="predicted"/>
<organism evidence="1 2">
    <name type="scientific">Leptospira wolbachii serovar Codice str. CDC</name>
    <dbReference type="NCBI Taxonomy" id="1218599"/>
    <lineage>
        <taxon>Bacteria</taxon>
        <taxon>Pseudomonadati</taxon>
        <taxon>Spirochaetota</taxon>
        <taxon>Spirochaetia</taxon>
        <taxon>Leptospirales</taxon>
        <taxon>Leptospiraceae</taxon>
        <taxon>Leptospira</taxon>
    </lineage>
</organism>
<evidence type="ECO:0000313" key="2">
    <source>
        <dbReference type="Proteomes" id="UP000013984"/>
    </source>
</evidence>
<evidence type="ECO:0000313" key="1">
    <source>
        <dbReference type="EMBL" id="EOQ97219.1"/>
    </source>
</evidence>
<accession>R9A5C5</accession>
<gene>
    <name evidence="1" type="ORF">LEP1GSC195_2113</name>
</gene>
<dbReference type="EMBL" id="AOGZ02000014">
    <property type="protein sequence ID" value="EOQ97219.1"/>
    <property type="molecule type" value="Genomic_DNA"/>
</dbReference>
<dbReference type="AlphaFoldDB" id="R9A5C5"/>
<comment type="caution">
    <text evidence="1">The sequence shown here is derived from an EMBL/GenBank/DDBJ whole genome shotgun (WGS) entry which is preliminary data.</text>
</comment>
<name>R9A5C5_9LEPT</name>
<keyword evidence="2" id="KW-1185">Reference proteome</keyword>
<sequence>MSNEIYFVRPTLFPSRHKPEKEEDNSLKEIWGSSILKGEGTP</sequence>
<dbReference type="STRING" id="1218599.LEP1GSC195_2113"/>